<name>A0A917DY02_9BACT</name>
<proteinExistence type="predicted"/>
<keyword evidence="1" id="KW-0732">Signal</keyword>
<feature type="signal peptide" evidence="1">
    <location>
        <begin position="1"/>
        <end position="22"/>
    </location>
</feature>
<keyword evidence="3" id="KW-1185">Reference proteome</keyword>
<evidence type="ECO:0000313" key="3">
    <source>
        <dbReference type="Proteomes" id="UP000609064"/>
    </source>
</evidence>
<dbReference type="Proteomes" id="UP000609064">
    <property type="component" value="Unassembled WGS sequence"/>
</dbReference>
<protein>
    <submittedName>
        <fullName evidence="2">Uncharacterized protein</fullName>
    </submittedName>
</protein>
<reference evidence="2" key="1">
    <citation type="journal article" date="2014" name="Int. J. Syst. Evol. Microbiol.">
        <title>Complete genome sequence of Corynebacterium casei LMG S-19264T (=DSM 44701T), isolated from a smear-ripened cheese.</title>
        <authorList>
            <consortium name="US DOE Joint Genome Institute (JGI-PGF)"/>
            <person name="Walter F."/>
            <person name="Albersmeier A."/>
            <person name="Kalinowski J."/>
            <person name="Ruckert C."/>
        </authorList>
    </citation>
    <scope>NUCLEOTIDE SEQUENCE</scope>
    <source>
        <strain evidence="2">CGMCC 1.15958</strain>
    </source>
</reference>
<comment type="caution">
    <text evidence="2">The sequence shown here is derived from an EMBL/GenBank/DDBJ whole genome shotgun (WGS) entry which is preliminary data.</text>
</comment>
<dbReference type="EMBL" id="BMKK01000013">
    <property type="protein sequence ID" value="GGD77434.1"/>
    <property type="molecule type" value="Genomic_DNA"/>
</dbReference>
<dbReference type="RefSeq" id="WP_188770026.1">
    <property type="nucleotide sequence ID" value="NZ_BMKK01000013.1"/>
</dbReference>
<accession>A0A917DY02</accession>
<reference evidence="2" key="2">
    <citation type="submission" date="2020-09" db="EMBL/GenBank/DDBJ databases">
        <authorList>
            <person name="Sun Q."/>
            <person name="Zhou Y."/>
        </authorList>
    </citation>
    <scope>NUCLEOTIDE SEQUENCE</scope>
    <source>
        <strain evidence="2">CGMCC 1.15958</strain>
    </source>
</reference>
<dbReference type="AlphaFoldDB" id="A0A917DY02"/>
<sequence length="70" mass="7794">MKKVAILSLLGIMALTPDFSQAADYKINSISETKEVNGGGRRKKNGSYRKKKGFMWGIFKGKSQCDCPKH</sequence>
<feature type="chain" id="PRO_5037218577" evidence="1">
    <location>
        <begin position="23"/>
        <end position="70"/>
    </location>
</feature>
<organism evidence="2 3">
    <name type="scientific">Emticicia aquatilis</name>
    <dbReference type="NCBI Taxonomy" id="1537369"/>
    <lineage>
        <taxon>Bacteria</taxon>
        <taxon>Pseudomonadati</taxon>
        <taxon>Bacteroidota</taxon>
        <taxon>Cytophagia</taxon>
        <taxon>Cytophagales</taxon>
        <taxon>Leadbetterellaceae</taxon>
        <taxon>Emticicia</taxon>
    </lineage>
</organism>
<gene>
    <name evidence="2" type="ORF">GCM10011514_46720</name>
</gene>
<evidence type="ECO:0000256" key="1">
    <source>
        <dbReference type="SAM" id="SignalP"/>
    </source>
</evidence>
<evidence type="ECO:0000313" key="2">
    <source>
        <dbReference type="EMBL" id="GGD77434.1"/>
    </source>
</evidence>